<feature type="region of interest" description="Disordered" evidence="13">
    <location>
        <begin position="150"/>
        <end position="173"/>
    </location>
</feature>
<dbReference type="GO" id="GO:0051087">
    <property type="term" value="F:protein-folding chaperone binding"/>
    <property type="evidence" value="ECO:0007669"/>
    <property type="project" value="InterPro"/>
</dbReference>
<dbReference type="PROSITE" id="PS01071">
    <property type="entry name" value="GRPE"/>
    <property type="match status" value="1"/>
</dbReference>
<dbReference type="CDD" id="cd00446">
    <property type="entry name" value="GrpE"/>
    <property type="match status" value="1"/>
</dbReference>
<dbReference type="STRING" id="1618336.US94_C0024G0002"/>
<sequence length="173" mass="19595">MTKIKKPAADIQDKKTKKAQGDLEHQLKRALADYQNLERRIDEERRFLSHLSSALVIEKLLPVLDNLENAQKHLKDEGLEMVIKQFRDVLQSEGVSEIPAEGSPFDPNLHEAVEILESDKDGVVLKVLAKGYKINDKILRPAQVAVGRTKVEAKDEDNEENLEKEVPQYSSSE</sequence>
<evidence type="ECO:0000256" key="4">
    <source>
        <dbReference type="ARBA" id="ARBA00022490"/>
    </source>
</evidence>
<comment type="caution">
    <text evidence="14">The sequence shown here is derived from an EMBL/GenBank/DDBJ whole genome shotgun (WGS) entry which is preliminary data.</text>
</comment>
<evidence type="ECO:0000256" key="1">
    <source>
        <dbReference type="ARBA" id="ARBA00004496"/>
    </source>
</evidence>
<comment type="subcellular location">
    <subcellularLocation>
        <location evidence="1 10">Cytoplasm</location>
    </subcellularLocation>
</comment>
<organism evidence="14 15">
    <name type="scientific">Berkelbacteria bacterium GW2011_GWB1_38_5</name>
    <dbReference type="NCBI Taxonomy" id="1618336"/>
    <lineage>
        <taxon>Bacteria</taxon>
        <taxon>Candidatus Berkelbacteria</taxon>
    </lineage>
</organism>
<reference evidence="14 15" key="1">
    <citation type="journal article" date="2015" name="Nature">
        <title>rRNA introns, odd ribosomes, and small enigmatic genomes across a large radiation of phyla.</title>
        <authorList>
            <person name="Brown C.T."/>
            <person name="Hug L.A."/>
            <person name="Thomas B.C."/>
            <person name="Sharon I."/>
            <person name="Castelle C.J."/>
            <person name="Singh A."/>
            <person name="Wilkins M.J."/>
            <person name="Williams K.H."/>
            <person name="Banfield J.F."/>
        </authorList>
    </citation>
    <scope>NUCLEOTIDE SEQUENCE [LARGE SCALE GENOMIC DNA]</scope>
</reference>
<dbReference type="InterPro" id="IPR013805">
    <property type="entry name" value="GrpE_CC"/>
</dbReference>
<dbReference type="PANTHER" id="PTHR21237">
    <property type="entry name" value="GRPE PROTEIN"/>
    <property type="match status" value="1"/>
</dbReference>
<dbReference type="PATRIC" id="fig|1618336.3.peg.391"/>
<dbReference type="PRINTS" id="PR00773">
    <property type="entry name" value="GRPEPROTEIN"/>
</dbReference>
<dbReference type="PANTHER" id="PTHR21237:SF23">
    <property type="entry name" value="GRPE PROTEIN HOMOLOG, MITOCHONDRIAL"/>
    <property type="match status" value="1"/>
</dbReference>
<evidence type="ECO:0000256" key="11">
    <source>
        <dbReference type="RuleBase" id="RU000639"/>
    </source>
</evidence>
<keyword evidence="6 10" id="KW-0143">Chaperone</keyword>
<dbReference type="GO" id="GO:0051082">
    <property type="term" value="F:unfolded protein binding"/>
    <property type="evidence" value="ECO:0007669"/>
    <property type="project" value="TreeGrafter"/>
</dbReference>
<evidence type="ECO:0000256" key="9">
    <source>
        <dbReference type="ARBA" id="ARBA00076414"/>
    </source>
</evidence>
<dbReference type="SUPFAM" id="SSF51064">
    <property type="entry name" value="Head domain of nucleotide exchange factor GrpE"/>
    <property type="match status" value="1"/>
</dbReference>
<keyword evidence="4 10" id="KW-0963">Cytoplasm</keyword>
<evidence type="ECO:0000256" key="2">
    <source>
        <dbReference type="ARBA" id="ARBA00009054"/>
    </source>
</evidence>
<feature type="compositionally biased region" description="Basic and acidic residues" evidence="13">
    <location>
        <begin position="7"/>
        <end position="22"/>
    </location>
</feature>
<gene>
    <name evidence="10" type="primary">grpE</name>
    <name evidence="14" type="ORF">US94_C0024G0002</name>
</gene>
<evidence type="ECO:0000256" key="6">
    <source>
        <dbReference type="ARBA" id="ARBA00023186"/>
    </source>
</evidence>
<dbReference type="GO" id="GO:0042803">
    <property type="term" value="F:protein homodimerization activity"/>
    <property type="evidence" value="ECO:0007669"/>
    <property type="project" value="InterPro"/>
</dbReference>
<dbReference type="FunFam" id="2.30.22.10:FF:000001">
    <property type="entry name" value="Protein GrpE"/>
    <property type="match status" value="1"/>
</dbReference>
<comment type="function">
    <text evidence="7 10 11">Participates actively in the response to hyperosmotic and heat shock by preventing the aggregation of stress-denatured proteins, in association with DnaK and GrpE. It is the nucleotide exchange factor for DnaK and may function as a thermosensor. Unfolded proteins bind initially to DnaJ; upon interaction with the DnaJ-bound protein, DnaK hydrolyzes its bound ATP, resulting in the formation of a stable complex. GrpE releases ADP from DnaK; ATP binding to DnaK triggers the release of the substrate protein, thus completing the reaction cycle. Several rounds of ATP-dependent interactions between DnaJ, DnaK and GrpE are required for fully efficient folding.</text>
</comment>
<dbReference type="EMBL" id="LBUX01000024">
    <property type="protein sequence ID" value="KKQ73818.1"/>
    <property type="molecule type" value="Genomic_DNA"/>
</dbReference>
<dbReference type="GO" id="GO:0006457">
    <property type="term" value="P:protein folding"/>
    <property type="evidence" value="ECO:0007669"/>
    <property type="project" value="InterPro"/>
</dbReference>
<dbReference type="Pfam" id="PF01025">
    <property type="entry name" value="GrpE"/>
    <property type="match status" value="1"/>
</dbReference>
<evidence type="ECO:0000256" key="13">
    <source>
        <dbReference type="SAM" id="MobiDB-lite"/>
    </source>
</evidence>
<dbReference type="GO" id="GO:0000774">
    <property type="term" value="F:adenyl-nucleotide exchange factor activity"/>
    <property type="evidence" value="ECO:0007669"/>
    <property type="project" value="InterPro"/>
</dbReference>
<comment type="subunit">
    <text evidence="3 10">Homodimer.</text>
</comment>
<comment type="similarity">
    <text evidence="2 10 12">Belongs to the GrpE family.</text>
</comment>
<dbReference type="AlphaFoldDB" id="A0A0G0K276"/>
<proteinExistence type="inferred from homology"/>
<dbReference type="Gene3D" id="3.90.20.20">
    <property type="match status" value="1"/>
</dbReference>
<evidence type="ECO:0000256" key="5">
    <source>
        <dbReference type="ARBA" id="ARBA00023016"/>
    </source>
</evidence>
<evidence type="ECO:0000313" key="14">
    <source>
        <dbReference type="EMBL" id="KKQ73818.1"/>
    </source>
</evidence>
<evidence type="ECO:0000256" key="3">
    <source>
        <dbReference type="ARBA" id="ARBA00011738"/>
    </source>
</evidence>
<dbReference type="SUPFAM" id="SSF58014">
    <property type="entry name" value="Coiled-coil domain of nucleotide exchange factor GrpE"/>
    <property type="match status" value="1"/>
</dbReference>
<accession>A0A0G0K276</accession>
<dbReference type="GO" id="GO:0005737">
    <property type="term" value="C:cytoplasm"/>
    <property type="evidence" value="ECO:0007669"/>
    <property type="project" value="UniProtKB-SubCell"/>
</dbReference>
<evidence type="ECO:0000256" key="7">
    <source>
        <dbReference type="ARBA" id="ARBA00053401"/>
    </source>
</evidence>
<dbReference type="Gene3D" id="2.30.22.10">
    <property type="entry name" value="Head domain of nucleotide exchange factor GrpE"/>
    <property type="match status" value="1"/>
</dbReference>
<evidence type="ECO:0000256" key="10">
    <source>
        <dbReference type="HAMAP-Rule" id="MF_01151"/>
    </source>
</evidence>
<keyword evidence="5 10" id="KW-0346">Stress response</keyword>
<dbReference type="Proteomes" id="UP000034498">
    <property type="component" value="Unassembled WGS sequence"/>
</dbReference>
<name>A0A0G0K276_9BACT</name>
<dbReference type="InterPro" id="IPR000740">
    <property type="entry name" value="GrpE"/>
</dbReference>
<protein>
    <recommendedName>
        <fullName evidence="8 10">Protein GrpE</fullName>
    </recommendedName>
    <alternativeName>
        <fullName evidence="9 10">HSP-70 cofactor</fullName>
    </alternativeName>
</protein>
<feature type="region of interest" description="Disordered" evidence="13">
    <location>
        <begin position="1"/>
        <end position="22"/>
    </location>
</feature>
<evidence type="ECO:0000256" key="12">
    <source>
        <dbReference type="RuleBase" id="RU004478"/>
    </source>
</evidence>
<dbReference type="HAMAP" id="MF_01151">
    <property type="entry name" value="GrpE"/>
    <property type="match status" value="1"/>
</dbReference>
<evidence type="ECO:0000256" key="8">
    <source>
        <dbReference type="ARBA" id="ARBA00072274"/>
    </source>
</evidence>
<dbReference type="InterPro" id="IPR009012">
    <property type="entry name" value="GrpE_head"/>
</dbReference>
<evidence type="ECO:0000313" key="15">
    <source>
        <dbReference type="Proteomes" id="UP000034498"/>
    </source>
</evidence>